<reference evidence="1" key="2">
    <citation type="submission" date="2018-08" db="UniProtKB">
        <authorList>
            <consortium name="EnsemblPlants"/>
        </authorList>
    </citation>
    <scope>IDENTIFICATION</scope>
    <source>
        <strain evidence="1">Yugu1</strain>
    </source>
</reference>
<evidence type="ECO:0000313" key="1">
    <source>
        <dbReference type="EnsemblPlants" id="KQL28039"/>
    </source>
</evidence>
<sequence>MPCSCFLKIKYCRAPFKKFRCLVKYSVTDSSLPCSI</sequence>
<organism evidence="1 2">
    <name type="scientific">Setaria italica</name>
    <name type="common">Foxtail millet</name>
    <name type="synonym">Panicum italicum</name>
    <dbReference type="NCBI Taxonomy" id="4555"/>
    <lineage>
        <taxon>Eukaryota</taxon>
        <taxon>Viridiplantae</taxon>
        <taxon>Streptophyta</taxon>
        <taxon>Embryophyta</taxon>
        <taxon>Tracheophyta</taxon>
        <taxon>Spermatophyta</taxon>
        <taxon>Magnoliopsida</taxon>
        <taxon>Liliopsida</taxon>
        <taxon>Poales</taxon>
        <taxon>Poaceae</taxon>
        <taxon>PACMAD clade</taxon>
        <taxon>Panicoideae</taxon>
        <taxon>Panicodae</taxon>
        <taxon>Paniceae</taxon>
        <taxon>Cenchrinae</taxon>
        <taxon>Setaria</taxon>
    </lineage>
</organism>
<dbReference type="EMBL" id="AGNK02000041">
    <property type="status" value="NOT_ANNOTATED_CDS"/>
    <property type="molecule type" value="Genomic_DNA"/>
</dbReference>
<dbReference type="Gramene" id="KQL28039">
    <property type="protein sequence ID" value="KQL28039"/>
    <property type="gene ID" value="SETIT_020279mg"/>
</dbReference>
<dbReference type="Proteomes" id="UP000004995">
    <property type="component" value="Unassembled WGS sequence"/>
</dbReference>
<accession>K3Z161</accession>
<dbReference type="AlphaFoldDB" id="K3Z161"/>
<name>K3Z161_SETIT</name>
<keyword evidence="2" id="KW-1185">Reference proteome</keyword>
<dbReference type="EnsemblPlants" id="KQL28039">
    <property type="protein sequence ID" value="KQL28039"/>
    <property type="gene ID" value="SETIT_020279mg"/>
</dbReference>
<protein>
    <submittedName>
        <fullName evidence="1">Uncharacterized protein</fullName>
    </submittedName>
</protein>
<dbReference type="InParanoid" id="K3Z161"/>
<dbReference type="HOGENOM" id="CLU_3360546_0_0_1"/>
<evidence type="ECO:0000313" key="2">
    <source>
        <dbReference type="Proteomes" id="UP000004995"/>
    </source>
</evidence>
<reference evidence="2" key="1">
    <citation type="journal article" date="2012" name="Nat. Biotechnol.">
        <title>Reference genome sequence of the model plant Setaria.</title>
        <authorList>
            <person name="Bennetzen J.L."/>
            <person name="Schmutz J."/>
            <person name="Wang H."/>
            <person name="Percifield R."/>
            <person name="Hawkins J."/>
            <person name="Pontaroli A.C."/>
            <person name="Estep M."/>
            <person name="Feng L."/>
            <person name="Vaughn J.N."/>
            <person name="Grimwood J."/>
            <person name="Jenkins J."/>
            <person name="Barry K."/>
            <person name="Lindquist E."/>
            <person name="Hellsten U."/>
            <person name="Deshpande S."/>
            <person name="Wang X."/>
            <person name="Wu X."/>
            <person name="Mitros T."/>
            <person name="Triplett J."/>
            <person name="Yang X."/>
            <person name="Ye C.Y."/>
            <person name="Mauro-Herrera M."/>
            <person name="Wang L."/>
            <person name="Li P."/>
            <person name="Sharma M."/>
            <person name="Sharma R."/>
            <person name="Ronald P.C."/>
            <person name="Panaud O."/>
            <person name="Kellogg E.A."/>
            <person name="Brutnell T.P."/>
            <person name="Doust A.N."/>
            <person name="Tuskan G.A."/>
            <person name="Rokhsar D."/>
            <person name="Devos K.M."/>
        </authorList>
    </citation>
    <scope>NUCLEOTIDE SEQUENCE [LARGE SCALE GENOMIC DNA]</scope>
    <source>
        <strain evidence="2">cv. Yugu1</strain>
    </source>
</reference>
<proteinExistence type="predicted"/>